<proteinExistence type="inferred from homology"/>
<dbReference type="PROSITE" id="PS50006">
    <property type="entry name" value="FHA_DOMAIN"/>
    <property type="match status" value="1"/>
</dbReference>
<keyword evidence="2" id="KW-0723">Serine/threonine-protein kinase</keyword>
<dbReference type="PROSITE" id="PS00108">
    <property type="entry name" value="PROTEIN_KINASE_ST"/>
    <property type="match status" value="1"/>
</dbReference>
<dbReference type="Gene3D" id="1.10.510.10">
    <property type="entry name" value="Transferase(Phosphotransferase) domain 1"/>
    <property type="match status" value="1"/>
</dbReference>
<dbReference type="InterPro" id="IPR008984">
    <property type="entry name" value="SMAD_FHA_dom_sf"/>
</dbReference>
<dbReference type="InterPro" id="IPR030616">
    <property type="entry name" value="Aur-like"/>
</dbReference>
<dbReference type="SUPFAM" id="SSF49879">
    <property type="entry name" value="SMAD/FHA domain"/>
    <property type="match status" value="1"/>
</dbReference>
<dbReference type="PROSITE" id="PS00107">
    <property type="entry name" value="PROTEIN_KINASE_ATP"/>
    <property type="match status" value="1"/>
</dbReference>
<dbReference type="InterPro" id="IPR011009">
    <property type="entry name" value="Kinase-like_dom_sf"/>
</dbReference>
<dbReference type="Pfam" id="PF00498">
    <property type="entry name" value="FHA"/>
    <property type="match status" value="1"/>
</dbReference>
<dbReference type="STRING" id="1077348.A0A2G8S984"/>
<evidence type="ECO:0000256" key="4">
    <source>
        <dbReference type="ARBA" id="ARBA00022741"/>
    </source>
</evidence>
<dbReference type="SMART" id="SM00240">
    <property type="entry name" value="FHA"/>
    <property type="match status" value="1"/>
</dbReference>
<dbReference type="CDD" id="cd00060">
    <property type="entry name" value="FHA"/>
    <property type="match status" value="1"/>
</dbReference>
<comment type="caution">
    <text evidence="13">The sequence shown here is derived from an EMBL/GenBank/DDBJ whole genome shotgun (WGS) entry which is preliminary data.</text>
</comment>
<dbReference type="EMBL" id="AYKW01000015">
    <property type="protein sequence ID" value="PIL30315.1"/>
    <property type="molecule type" value="Genomic_DNA"/>
</dbReference>
<evidence type="ECO:0000313" key="13">
    <source>
        <dbReference type="EMBL" id="PIL30315.1"/>
    </source>
</evidence>
<dbReference type="InterPro" id="IPR000253">
    <property type="entry name" value="FHA_dom"/>
</dbReference>
<dbReference type="SMART" id="SM00220">
    <property type="entry name" value="S_TKc"/>
    <property type="match status" value="1"/>
</dbReference>
<evidence type="ECO:0000256" key="9">
    <source>
        <dbReference type="PIRSR" id="PIRSR630616-3"/>
    </source>
</evidence>
<evidence type="ECO:0000313" key="14">
    <source>
        <dbReference type="Proteomes" id="UP000230002"/>
    </source>
</evidence>
<evidence type="ECO:0000256" key="8">
    <source>
        <dbReference type="PIRSR" id="PIRSR630616-2"/>
    </source>
</evidence>
<keyword evidence="14" id="KW-1185">Reference proteome</keyword>
<dbReference type="Proteomes" id="UP000230002">
    <property type="component" value="Unassembled WGS sequence"/>
</dbReference>
<dbReference type="AlphaFoldDB" id="A0A2G8S984"/>
<comment type="similarity">
    <text evidence="1">Belongs to the protein kinase superfamily. CAMK Ser/Thr protein kinase family. CHEK2 subfamily.</text>
</comment>
<dbReference type="FunFam" id="1.10.510.10:FF:000571">
    <property type="entry name" value="Maternal embryonic leucine zipper kinase"/>
    <property type="match status" value="1"/>
</dbReference>
<gene>
    <name evidence="13" type="ORF">GSI_07499</name>
</gene>
<dbReference type="OrthoDB" id="10252171at2759"/>
<keyword evidence="5" id="KW-0418">Kinase</keyword>
<dbReference type="InterPro" id="IPR017441">
    <property type="entry name" value="Protein_kinase_ATP_BS"/>
</dbReference>
<evidence type="ECO:0000256" key="3">
    <source>
        <dbReference type="ARBA" id="ARBA00022679"/>
    </source>
</evidence>
<evidence type="ECO:0000259" key="12">
    <source>
        <dbReference type="PROSITE" id="PS50011"/>
    </source>
</evidence>
<dbReference type="Gene3D" id="2.60.200.20">
    <property type="match status" value="1"/>
</dbReference>
<evidence type="ECO:0000256" key="6">
    <source>
        <dbReference type="ARBA" id="ARBA00022840"/>
    </source>
</evidence>
<accession>A0A2G8S984</accession>
<protein>
    <submittedName>
        <fullName evidence="13">Transporter</fullName>
    </submittedName>
</protein>
<evidence type="ECO:0000256" key="2">
    <source>
        <dbReference type="ARBA" id="ARBA00022527"/>
    </source>
</evidence>
<reference evidence="13 14" key="1">
    <citation type="journal article" date="2015" name="Sci. Rep.">
        <title>Chromosome-level genome map provides insights into diverse defense mechanisms in the medicinal fungus Ganoderma sinense.</title>
        <authorList>
            <person name="Zhu Y."/>
            <person name="Xu J."/>
            <person name="Sun C."/>
            <person name="Zhou S."/>
            <person name="Xu H."/>
            <person name="Nelson D.R."/>
            <person name="Qian J."/>
            <person name="Song J."/>
            <person name="Luo H."/>
            <person name="Xiang L."/>
            <person name="Li Y."/>
            <person name="Xu Z."/>
            <person name="Ji A."/>
            <person name="Wang L."/>
            <person name="Lu S."/>
            <person name="Hayward A."/>
            <person name="Sun W."/>
            <person name="Li X."/>
            <person name="Schwartz D.C."/>
            <person name="Wang Y."/>
            <person name="Chen S."/>
        </authorList>
    </citation>
    <scope>NUCLEOTIDE SEQUENCE [LARGE SCALE GENOMIC DNA]</scope>
    <source>
        <strain evidence="13 14">ZZ0214-1</strain>
    </source>
</reference>
<keyword evidence="4 8" id="KW-0547">Nucleotide-binding</keyword>
<name>A0A2G8S984_9APHY</name>
<dbReference type="InterPro" id="IPR000719">
    <property type="entry name" value="Prot_kinase_dom"/>
</dbReference>
<feature type="domain" description="Protein kinase" evidence="12">
    <location>
        <begin position="152"/>
        <end position="436"/>
    </location>
</feature>
<keyword evidence="6 8" id="KW-0067">ATP-binding</keyword>
<dbReference type="InterPro" id="IPR008271">
    <property type="entry name" value="Ser/Thr_kinase_AS"/>
</dbReference>
<feature type="cross-link" description="Glycyl lysine isopeptide (Lys-Gly) (interchain with G-Cter in SUMO2)" evidence="9">
    <location>
        <position position="283"/>
    </location>
</feature>
<sequence length="509" mass="56244">MQSASSSRPARPTEPERWGCLIPWASSTHGHGRIDLLKPKTEYVVGREQSSCDIWLPWGNAISKTHCVIRWDGDETRASMVLVEDLSSNGTFINDAPVKSGNNTTKRLRDGSEISFGLANRARPYDHKFVFRQIRTDPGRGRGMYTGVDGRYDLLSILGQGSFGTVAQAVDRLSWRRFAVKMIRTGVVCVEPNGQRSTYGERVQREVEILRRLLHPHVCKLVHSFFEEKRLDLVLEYVPCGNLAEYMRKNGAIAESQARIITSQICSALVYIHSQGVVHRDIKPANVLIASQNPISVKVADFGLAKAIEVGPNGTPQMQTQCGTPAYAAPESGLGFYDYKVDSWSLGVMVYQMLTTSLPFPVIMGRCVGRDQAVVDHTALATRNVSDQESCFEYRRCDTKSNLCVTSKGKHFIGQLLQYYAAARMSSREAVAHAWIQAAESQDSVPDSETAAVGTSPPRLQVLNRSGLRLRHNSSPRGSADTVIQFSRSSRGRVAQTLYAGKEKAAECG</sequence>
<dbReference type="PANTHER" id="PTHR24350">
    <property type="entry name" value="SERINE/THREONINE-PROTEIN KINASE IAL-RELATED"/>
    <property type="match status" value="1"/>
</dbReference>
<evidence type="ECO:0000259" key="11">
    <source>
        <dbReference type="PROSITE" id="PS50006"/>
    </source>
</evidence>
<organism evidence="13 14">
    <name type="scientific">Ganoderma sinense ZZ0214-1</name>
    <dbReference type="NCBI Taxonomy" id="1077348"/>
    <lineage>
        <taxon>Eukaryota</taxon>
        <taxon>Fungi</taxon>
        <taxon>Dikarya</taxon>
        <taxon>Basidiomycota</taxon>
        <taxon>Agaricomycotina</taxon>
        <taxon>Agaricomycetes</taxon>
        <taxon>Polyporales</taxon>
        <taxon>Polyporaceae</taxon>
        <taxon>Ganoderma</taxon>
    </lineage>
</organism>
<feature type="binding site" evidence="8 10">
    <location>
        <position position="181"/>
    </location>
    <ligand>
        <name>ATP</name>
        <dbReference type="ChEBI" id="CHEBI:30616"/>
    </ligand>
</feature>
<keyword evidence="3" id="KW-0808">Transferase</keyword>
<evidence type="ECO:0000256" key="10">
    <source>
        <dbReference type="PROSITE-ProRule" id="PRU10141"/>
    </source>
</evidence>
<dbReference type="GO" id="GO:0005524">
    <property type="term" value="F:ATP binding"/>
    <property type="evidence" value="ECO:0007669"/>
    <property type="project" value="UniProtKB-UniRule"/>
</dbReference>
<dbReference type="SUPFAM" id="SSF56112">
    <property type="entry name" value="Protein kinase-like (PK-like)"/>
    <property type="match status" value="1"/>
</dbReference>
<dbReference type="PROSITE" id="PS50011">
    <property type="entry name" value="PROTEIN_KINASE_DOM"/>
    <property type="match status" value="1"/>
</dbReference>
<evidence type="ECO:0000256" key="5">
    <source>
        <dbReference type="ARBA" id="ARBA00022777"/>
    </source>
</evidence>
<evidence type="ECO:0000256" key="1">
    <source>
        <dbReference type="ARBA" id="ARBA00005575"/>
    </source>
</evidence>
<feature type="active site" description="Proton acceptor" evidence="7">
    <location>
        <position position="281"/>
    </location>
</feature>
<dbReference type="GO" id="GO:0004674">
    <property type="term" value="F:protein serine/threonine kinase activity"/>
    <property type="evidence" value="ECO:0007669"/>
    <property type="project" value="UniProtKB-KW"/>
</dbReference>
<feature type="domain" description="FHA" evidence="11">
    <location>
        <begin position="43"/>
        <end position="98"/>
    </location>
</feature>
<dbReference type="Pfam" id="PF00069">
    <property type="entry name" value="Pkinase"/>
    <property type="match status" value="1"/>
</dbReference>
<feature type="binding site" evidence="8">
    <location>
        <position position="301"/>
    </location>
    <ligand>
        <name>ATP</name>
        <dbReference type="ChEBI" id="CHEBI:30616"/>
    </ligand>
</feature>
<evidence type="ECO:0000256" key="7">
    <source>
        <dbReference type="PIRSR" id="PIRSR630616-1"/>
    </source>
</evidence>